<sequence length="323" mass="35093">MSALPLRSSFGLPPMPHKRSRWPGKSAQKRAVRRVLRHAVALPAPPTGSPAPSSRNTLSIEFLQSTAAQLLRASRSSLPFTDGSADFGRCVSLPALPTDLSSFPYSDPLLRHLASLPAVRQLSSVVGNITGSPDENQQHSLAQAAQAAKSVTTAYLEDLFSVHKDQADIADLHSTLLRAFIDYAGGEDATFAAEVARHGAPLGLDPTYPIPSSHGLFPLNLSPSSELPGVSPSCSTDLLTNYSSVELQSSLVSRMYTFEEARGWMERVPPGDEFRQVKVALILKKAGQDHPDSLPDESLSKHYRLIEDYRRNHTNTFVDCPET</sequence>
<protein>
    <submittedName>
        <fullName evidence="2">Uncharacterized protein</fullName>
    </submittedName>
</protein>
<keyword evidence="3" id="KW-1185">Reference proteome</keyword>
<feature type="non-terminal residue" evidence="2">
    <location>
        <position position="323"/>
    </location>
</feature>
<proteinExistence type="predicted"/>
<reference evidence="2 3" key="1">
    <citation type="submission" date="2020-04" db="EMBL/GenBank/DDBJ databases">
        <title>Perkinsus chesapeaki whole genome sequence.</title>
        <authorList>
            <person name="Bogema D.R."/>
        </authorList>
    </citation>
    <scope>NUCLEOTIDE SEQUENCE [LARGE SCALE GENOMIC DNA]</scope>
    <source>
        <strain evidence="2">ATCC PRA-425</strain>
    </source>
</reference>
<feature type="region of interest" description="Disordered" evidence="1">
    <location>
        <begin position="1"/>
        <end position="27"/>
    </location>
</feature>
<accession>A0A7J6KP17</accession>
<dbReference type="EMBL" id="JAAPAO010001783">
    <property type="protein sequence ID" value="KAF4648837.1"/>
    <property type="molecule type" value="Genomic_DNA"/>
</dbReference>
<evidence type="ECO:0000313" key="2">
    <source>
        <dbReference type="EMBL" id="KAF4648837.1"/>
    </source>
</evidence>
<name>A0A7J6KP17_PERCH</name>
<comment type="caution">
    <text evidence="2">The sequence shown here is derived from an EMBL/GenBank/DDBJ whole genome shotgun (WGS) entry which is preliminary data.</text>
</comment>
<gene>
    <name evidence="2" type="ORF">FOL47_002731</name>
</gene>
<feature type="compositionally biased region" description="Basic residues" evidence="1">
    <location>
        <begin position="16"/>
        <end position="27"/>
    </location>
</feature>
<dbReference type="AlphaFoldDB" id="A0A7J6KP17"/>
<dbReference type="Proteomes" id="UP000591131">
    <property type="component" value="Unassembled WGS sequence"/>
</dbReference>
<evidence type="ECO:0000256" key="1">
    <source>
        <dbReference type="SAM" id="MobiDB-lite"/>
    </source>
</evidence>
<evidence type="ECO:0000313" key="3">
    <source>
        <dbReference type="Proteomes" id="UP000591131"/>
    </source>
</evidence>
<organism evidence="2 3">
    <name type="scientific">Perkinsus chesapeaki</name>
    <name type="common">Clam parasite</name>
    <name type="synonym">Perkinsus andrewsi</name>
    <dbReference type="NCBI Taxonomy" id="330153"/>
    <lineage>
        <taxon>Eukaryota</taxon>
        <taxon>Sar</taxon>
        <taxon>Alveolata</taxon>
        <taxon>Perkinsozoa</taxon>
        <taxon>Perkinsea</taxon>
        <taxon>Perkinsida</taxon>
        <taxon>Perkinsidae</taxon>
        <taxon>Perkinsus</taxon>
    </lineage>
</organism>